<keyword evidence="2" id="KW-1185">Reference proteome</keyword>
<comment type="caution">
    <text evidence="1">The sequence shown here is derived from an EMBL/GenBank/DDBJ whole genome shotgun (WGS) entry which is preliminary data.</text>
</comment>
<sequence length="173" mass="20361">FRTSRQRNVEPDRFFTLEYKRINDFGKKEHRIYKFCLEEIIQSPELLETRKEESAKELASHCSESLKVASEHFLVESKRVPCYDPLLTAQSARSSLNPRSLSRKSQGRVPFWREKKLPESISLEDDPSDILSDDNNEESLDELEMEEVLGIYQQFYTFKVCVLQAKFQITNLF</sequence>
<reference evidence="1" key="1">
    <citation type="submission" date="2021-06" db="EMBL/GenBank/DDBJ databases">
        <authorList>
            <person name="Kallberg Y."/>
            <person name="Tangrot J."/>
            <person name="Rosling A."/>
        </authorList>
    </citation>
    <scope>NUCLEOTIDE SEQUENCE</scope>
    <source>
        <strain evidence="1">CL551</strain>
    </source>
</reference>
<organism evidence="1 2">
    <name type="scientific">Acaulospora morrowiae</name>
    <dbReference type="NCBI Taxonomy" id="94023"/>
    <lineage>
        <taxon>Eukaryota</taxon>
        <taxon>Fungi</taxon>
        <taxon>Fungi incertae sedis</taxon>
        <taxon>Mucoromycota</taxon>
        <taxon>Glomeromycotina</taxon>
        <taxon>Glomeromycetes</taxon>
        <taxon>Diversisporales</taxon>
        <taxon>Acaulosporaceae</taxon>
        <taxon>Acaulospora</taxon>
    </lineage>
</organism>
<gene>
    <name evidence="1" type="ORF">AMORRO_LOCUS9797</name>
</gene>
<proteinExistence type="predicted"/>
<dbReference type="OrthoDB" id="2414482at2759"/>
<evidence type="ECO:0000313" key="2">
    <source>
        <dbReference type="Proteomes" id="UP000789342"/>
    </source>
</evidence>
<accession>A0A9N9DTA8</accession>
<evidence type="ECO:0000313" key="1">
    <source>
        <dbReference type="EMBL" id="CAG8647425.1"/>
    </source>
</evidence>
<name>A0A9N9DTA8_9GLOM</name>
<dbReference type="Proteomes" id="UP000789342">
    <property type="component" value="Unassembled WGS sequence"/>
</dbReference>
<feature type="non-terminal residue" evidence="1">
    <location>
        <position position="1"/>
    </location>
</feature>
<protein>
    <submittedName>
        <fullName evidence="1">7427_t:CDS:1</fullName>
    </submittedName>
</protein>
<dbReference type="AlphaFoldDB" id="A0A9N9DTA8"/>
<dbReference type="EMBL" id="CAJVPV010010054">
    <property type="protein sequence ID" value="CAG8647425.1"/>
    <property type="molecule type" value="Genomic_DNA"/>
</dbReference>